<evidence type="ECO:0000259" key="4">
    <source>
        <dbReference type="Pfam" id="PF13193"/>
    </source>
</evidence>
<evidence type="ECO:0000313" key="6">
    <source>
        <dbReference type="Proteomes" id="UP000183832"/>
    </source>
</evidence>
<gene>
    <name evidence="5" type="ORF">CLUMA_CG011355</name>
</gene>
<dbReference type="GO" id="GO:0046949">
    <property type="term" value="P:fatty-acyl-CoA biosynthetic process"/>
    <property type="evidence" value="ECO:0007669"/>
    <property type="project" value="TreeGrafter"/>
</dbReference>
<comment type="subcellular location">
    <subcellularLocation>
        <location evidence="1">Peroxisome</location>
    </subcellularLocation>
</comment>
<dbReference type="PANTHER" id="PTHR24096:SF353">
    <property type="entry name" value="GH16244P-RELATED"/>
    <property type="match status" value="1"/>
</dbReference>
<feature type="domain" description="AMP-binding enzyme C-terminal" evidence="4">
    <location>
        <begin position="446"/>
        <end position="522"/>
    </location>
</feature>
<proteinExistence type="predicted"/>
<dbReference type="InterPro" id="IPR025110">
    <property type="entry name" value="AMP-bd_C"/>
</dbReference>
<dbReference type="Proteomes" id="UP000183832">
    <property type="component" value="Unassembled WGS sequence"/>
</dbReference>
<dbReference type="InterPro" id="IPR000873">
    <property type="entry name" value="AMP-dep_synth/lig_dom"/>
</dbReference>
<keyword evidence="2" id="KW-0576">Peroxisome</keyword>
<dbReference type="InterPro" id="IPR045851">
    <property type="entry name" value="AMP-bd_C_sf"/>
</dbReference>
<dbReference type="InterPro" id="IPR042099">
    <property type="entry name" value="ANL_N_sf"/>
</dbReference>
<dbReference type="Gene3D" id="3.40.50.12780">
    <property type="entry name" value="N-terminal domain of ligase-like"/>
    <property type="match status" value="1"/>
</dbReference>
<dbReference type="SUPFAM" id="SSF56801">
    <property type="entry name" value="Acetyl-CoA synthetase-like"/>
    <property type="match status" value="1"/>
</dbReference>
<evidence type="ECO:0000256" key="1">
    <source>
        <dbReference type="ARBA" id="ARBA00004275"/>
    </source>
</evidence>
<dbReference type="PANTHER" id="PTHR24096">
    <property type="entry name" value="LONG-CHAIN-FATTY-ACID--COA LIGASE"/>
    <property type="match status" value="1"/>
</dbReference>
<dbReference type="OrthoDB" id="10253869at2759"/>
<dbReference type="Pfam" id="PF13193">
    <property type="entry name" value="AMP-binding_C"/>
    <property type="match status" value="1"/>
</dbReference>
<protein>
    <submittedName>
        <fullName evidence="5">CLUMA_CG011355, isoform A</fullName>
    </submittedName>
</protein>
<evidence type="ECO:0000259" key="3">
    <source>
        <dbReference type="Pfam" id="PF00501"/>
    </source>
</evidence>
<evidence type="ECO:0000256" key="2">
    <source>
        <dbReference type="ARBA" id="ARBA00023140"/>
    </source>
</evidence>
<dbReference type="Gene3D" id="3.30.300.30">
    <property type="match status" value="1"/>
</dbReference>
<dbReference type="GO" id="GO:0005777">
    <property type="term" value="C:peroxisome"/>
    <property type="evidence" value="ECO:0007669"/>
    <property type="project" value="UniProtKB-SubCell"/>
</dbReference>
<feature type="domain" description="AMP-dependent synthetase/ligase" evidence="3">
    <location>
        <begin position="35"/>
        <end position="395"/>
    </location>
</feature>
<organism evidence="5 6">
    <name type="scientific">Clunio marinus</name>
    <dbReference type="NCBI Taxonomy" id="568069"/>
    <lineage>
        <taxon>Eukaryota</taxon>
        <taxon>Metazoa</taxon>
        <taxon>Ecdysozoa</taxon>
        <taxon>Arthropoda</taxon>
        <taxon>Hexapoda</taxon>
        <taxon>Insecta</taxon>
        <taxon>Pterygota</taxon>
        <taxon>Neoptera</taxon>
        <taxon>Endopterygota</taxon>
        <taxon>Diptera</taxon>
        <taxon>Nematocera</taxon>
        <taxon>Chironomoidea</taxon>
        <taxon>Chironomidae</taxon>
        <taxon>Clunio</taxon>
    </lineage>
</organism>
<dbReference type="Pfam" id="PF00501">
    <property type="entry name" value="AMP-binding"/>
    <property type="match status" value="1"/>
</dbReference>
<evidence type="ECO:0000313" key="5">
    <source>
        <dbReference type="EMBL" id="CRK97983.1"/>
    </source>
</evidence>
<dbReference type="EMBL" id="CVRI01000047">
    <property type="protein sequence ID" value="CRK97983.1"/>
    <property type="molecule type" value="Genomic_DNA"/>
</dbReference>
<dbReference type="FunFam" id="3.40.50.12780:FF:000025">
    <property type="entry name" value="luciferin 4-monooxygenase"/>
    <property type="match status" value="1"/>
</dbReference>
<keyword evidence="6" id="KW-1185">Reference proteome</keyword>
<sequence length="542" mass="60370">MATGTFNTRSKIWTGDVGAYRYPLDVYLGEKLLEALDETPERILQINHEENSKLTCKDAKLSSIRVAQNLQRLSIKPDDVIGFICRNSGNVIPLIFGCLLIGVPVNPLHVSYTKDKIKHMFGLTRPKLVFCDHDLFETTKEALHEIKNNAMIFTLLKKIPVVPYVNELLVPTGSEYHFKPLKFDKRASEKLVAIVCSSETTGPAKGVCMPHTTILQFAHYNCKSIKTFVSLNFSSIYSGTGLIGIYLAPFRTGETRISTIQPFNSELCVKLIEQYRVTVIVLPPVHLNSLLNSPASRTGDFSSLIMFSCTGAVVSESLRSKFKTTFPDKPLLISYGTTEIFIAALCPGQSSEALKVGKTYSNIQVKVIDDEGNPLDLGEVGEVCAKPEFKFQGYYNNPETTQQSIDRDGFLKTGDVGYLDKDGCIYILDRNNDIFKFKDHLITPSEIENIIESIEGVELVSVVGIPDSKATNLPAALIQKRPGFDSLTEHDITSAVAEKLPYPKHLYGGVYFGEIPTSLNGKILRRKVRETLILKHQERYKA</sequence>
<dbReference type="GO" id="GO:0004467">
    <property type="term" value="F:long-chain fatty acid-CoA ligase activity"/>
    <property type="evidence" value="ECO:0007669"/>
    <property type="project" value="TreeGrafter"/>
</dbReference>
<reference evidence="5 6" key="1">
    <citation type="submission" date="2015-04" db="EMBL/GenBank/DDBJ databases">
        <authorList>
            <person name="Syromyatnikov M.Y."/>
            <person name="Popov V.N."/>
        </authorList>
    </citation>
    <scope>NUCLEOTIDE SEQUENCE [LARGE SCALE GENOMIC DNA]</scope>
</reference>
<dbReference type="STRING" id="568069.A0A1J1ICH1"/>
<name>A0A1J1ICH1_9DIPT</name>
<dbReference type="AlphaFoldDB" id="A0A1J1ICH1"/>
<accession>A0A1J1ICH1</accession>